<dbReference type="PRINTS" id="PR00151">
    <property type="entry name" value="PORPHBDMNASE"/>
</dbReference>
<comment type="catalytic activity">
    <reaction evidence="6 7">
        <text>4 porphobilinogen + H2O = hydroxymethylbilane + 4 NH4(+)</text>
        <dbReference type="Rhea" id="RHEA:13185"/>
        <dbReference type="ChEBI" id="CHEBI:15377"/>
        <dbReference type="ChEBI" id="CHEBI:28938"/>
        <dbReference type="ChEBI" id="CHEBI:57845"/>
        <dbReference type="ChEBI" id="CHEBI:58126"/>
        <dbReference type="EC" id="2.5.1.61"/>
    </reaction>
</comment>
<evidence type="ECO:0000259" key="10">
    <source>
        <dbReference type="Pfam" id="PF03900"/>
    </source>
</evidence>
<comment type="function">
    <text evidence="1 7">Tetrapolymerization of the monopyrrole PBG into the hydroxymethylbilane pre-uroporphyrinogen in several discrete steps.</text>
</comment>
<dbReference type="STRING" id="1332264.BW730_03975"/>
<evidence type="ECO:0000313" key="11">
    <source>
        <dbReference type="EMBL" id="AQP46811.1"/>
    </source>
</evidence>
<gene>
    <name evidence="7" type="primary">hemC</name>
    <name evidence="11" type="ORF">BW730_03975</name>
</gene>
<dbReference type="GO" id="GO:0004852">
    <property type="term" value="F:uroporphyrinogen-III synthase activity"/>
    <property type="evidence" value="ECO:0007669"/>
    <property type="project" value="InterPro"/>
</dbReference>
<comment type="miscellaneous">
    <text evidence="7">The porphobilinogen subunits are added to the dipyrromethane group.</text>
</comment>
<comment type="similarity">
    <text evidence="2 7">Belongs to the HMBS family.</text>
</comment>
<dbReference type="InterPro" id="IPR003754">
    <property type="entry name" value="4pyrrol_synth_uPrphyn_synth"/>
</dbReference>
<dbReference type="PANTHER" id="PTHR11557">
    <property type="entry name" value="PORPHOBILINOGEN DEAMINASE"/>
    <property type="match status" value="1"/>
</dbReference>
<dbReference type="AlphaFoldDB" id="A0A1Q2CL40"/>
<protein>
    <recommendedName>
        <fullName evidence="7">Porphobilinogen deaminase</fullName>
        <shortName evidence="7">PBG</shortName>
        <ecNumber evidence="7">2.5.1.61</ecNumber>
    </recommendedName>
    <alternativeName>
        <fullName evidence="7">Hydroxymethylbilane synthase</fullName>
        <shortName evidence="7">HMBS</shortName>
    </alternativeName>
    <alternativeName>
        <fullName evidence="7">Pre-uroporphyrinogen synthase</fullName>
    </alternativeName>
</protein>
<dbReference type="EC" id="2.5.1.61" evidence="7"/>
<evidence type="ECO:0000259" key="8">
    <source>
        <dbReference type="Pfam" id="PF01379"/>
    </source>
</evidence>
<feature type="modified residue" description="S-(dipyrrolylmethanemethyl)cysteine" evidence="7">
    <location>
        <position position="233"/>
    </location>
</feature>
<reference evidence="12" key="1">
    <citation type="submission" date="2017-02" db="EMBL/GenBank/DDBJ databases">
        <title>Tessaracoccus aquaemaris sp. nov., isolated from the intestine of a Korean rockfish, Sebastes schlegelii, in a marine aquaculture pond.</title>
        <authorList>
            <person name="Tak E.J."/>
            <person name="Bae J.-W."/>
        </authorList>
    </citation>
    <scope>NUCLEOTIDE SEQUENCE [LARGE SCALE GENOMIC DNA]</scope>
    <source>
        <strain evidence="12">NSG39</strain>
    </source>
</reference>
<dbReference type="InterPro" id="IPR000860">
    <property type="entry name" value="HemC"/>
</dbReference>
<name>A0A1Q2CL40_9ACTN</name>
<dbReference type="Pfam" id="PF01379">
    <property type="entry name" value="Porphobil_deam"/>
    <property type="match status" value="1"/>
</dbReference>
<dbReference type="Gene3D" id="3.40.190.10">
    <property type="entry name" value="Periplasmic binding protein-like II"/>
    <property type="match status" value="2"/>
</dbReference>
<dbReference type="GO" id="GO:0006782">
    <property type="term" value="P:protoporphyrinogen IX biosynthetic process"/>
    <property type="evidence" value="ECO:0007669"/>
    <property type="project" value="UniProtKB-UniRule"/>
</dbReference>
<feature type="domain" description="Porphobilinogen deaminase C-terminal" evidence="10">
    <location>
        <begin position="217"/>
        <end position="259"/>
    </location>
</feature>
<dbReference type="GO" id="GO:0005737">
    <property type="term" value="C:cytoplasm"/>
    <property type="evidence" value="ECO:0007669"/>
    <property type="project" value="UniProtKB-UniRule"/>
</dbReference>
<dbReference type="PANTHER" id="PTHR11557:SF0">
    <property type="entry name" value="PORPHOBILINOGEN DEAMINASE"/>
    <property type="match status" value="1"/>
</dbReference>
<feature type="domain" description="Porphobilinogen deaminase N-terminal" evidence="8">
    <location>
        <begin position="3"/>
        <end position="204"/>
    </location>
</feature>
<evidence type="ECO:0000313" key="12">
    <source>
        <dbReference type="Proteomes" id="UP000188145"/>
    </source>
</evidence>
<keyword evidence="4 7" id="KW-0808">Transferase</keyword>
<dbReference type="Pfam" id="PF02602">
    <property type="entry name" value="HEM4"/>
    <property type="match status" value="1"/>
</dbReference>
<feature type="domain" description="Tetrapyrrole biosynthesis uroporphyrinogen III synthase" evidence="9">
    <location>
        <begin position="326"/>
        <end position="534"/>
    </location>
</feature>
<evidence type="ECO:0000256" key="3">
    <source>
        <dbReference type="ARBA" id="ARBA00011245"/>
    </source>
</evidence>
<evidence type="ECO:0000256" key="6">
    <source>
        <dbReference type="ARBA" id="ARBA00048169"/>
    </source>
</evidence>
<evidence type="ECO:0000259" key="9">
    <source>
        <dbReference type="Pfam" id="PF02602"/>
    </source>
</evidence>
<keyword evidence="5 7" id="KW-0627">Porphyrin biosynthesis</keyword>
<dbReference type="CDD" id="cd06578">
    <property type="entry name" value="HemD"/>
    <property type="match status" value="1"/>
</dbReference>
<evidence type="ECO:0000256" key="5">
    <source>
        <dbReference type="ARBA" id="ARBA00023244"/>
    </source>
</evidence>
<dbReference type="InterPro" id="IPR022419">
    <property type="entry name" value="Porphobilin_deaminase_cofac_BS"/>
</dbReference>
<dbReference type="KEGG" id="tes:BW730_03975"/>
<dbReference type="InterPro" id="IPR022417">
    <property type="entry name" value="Porphobilin_deaminase_N"/>
</dbReference>
<dbReference type="InterPro" id="IPR036803">
    <property type="entry name" value="Porphobilinogen_deaminase_C_sf"/>
</dbReference>
<comment type="cofactor">
    <cofactor evidence="7">
        <name>dipyrromethane</name>
        <dbReference type="ChEBI" id="CHEBI:60342"/>
    </cofactor>
    <text evidence="7">Binds 1 dipyrromethane group covalently.</text>
</comment>
<dbReference type="SUPFAM" id="SSF69618">
    <property type="entry name" value="HemD-like"/>
    <property type="match status" value="1"/>
</dbReference>
<dbReference type="Gene3D" id="3.40.50.10090">
    <property type="match status" value="2"/>
</dbReference>
<dbReference type="HAMAP" id="MF_00260">
    <property type="entry name" value="Porphobil_deam"/>
    <property type="match status" value="1"/>
</dbReference>
<dbReference type="Pfam" id="PF03900">
    <property type="entry name" value="Porphobil_deamC"/>
    <property type="match status" value="1"/>
</dbReference>
<dbReference type="Gene3D" id="3.30.160.40">
    <property type="entry name" value="Porphobilinogen deaminase, C-terminal domain"/>
    <property type="match status" value="1"/>
</dbReference>
<proteinExistence type="inferred from homology"/>
<evidence type="ECO:0000256" key="7">
    <source>
        <dbReference type="HAMAP-Rule" id="MF_00260"/>
    </source>
</evidence>
<comment type="subunit">
    <text evidence="3 7">Monomer.</text>
</comment>
<keyword evidence="12" id="KW-1185">Reference proteome</keyword>
<dbReference type="InterPro" id="IPR036108">
    <property type="entry name" value="4pyrrol_syn_uPrphyn_synt_sf"/>
</dbReference>
<dbReference type="InterPro" id="IPR022418">
    <property type="entry name" value="Porphobilinogen_deaminase_C"/>
</dbReference>
<dbReference type="EMBL" id="CP019606">
    <property type="protein sequence ID" value="AQP46811.1"/>
    <property type="molecule type" value="Genomic_DNA"/>
</dbReference>
<evidence type="ECO:0000256" key="4">
    <source>
        <dbReference type="ARBA" id="ARBA00022679"/>
    </source>
</evidence>
<dbReference type="OrthoDB" id="9810298at2"/>
<accession>A0A1Q2CL40</accession>
<evidence type="ECO:0000256" key="2">
    <source>
        <dbReference type="ARBA" id="ARBA00005638"/>
    </source>
</evidence>
<sequence length="541" mass="54141">MRLRLGTRGSALAVAQSEQVAERLRALGHEVTLVRVKTRGDVTQGSLARTGSLGVFAAELRTALLDGACELAVHSLKDLPVEPVDGLAIAAIPVRVDPGDALCARDGLTFAALPPGARVGTGSPRRVAQLRGLRPDLSYVDVRGNVGTRLARVAEGDLDAVVLAAAGLARLGLSEAATDALDILPAPGQGALALECRADRADVAQALAALEDPETRLAVTAERDLLAALGGGCAAPIAAFGRSGQLEAGVFALDGSSAVRATVDLGAGAGRAAADLLLADGAAGVADLAANRESRLADLHDESSLWGGPEVLAGTRVLLPRPDGALADGIRAAGAEVVAVPLQRTVAIRPTDWPTDADWVALTSPATLDVLDGLGLTLPEGARIAVVGSGTARSAVAHGLTVDRMPAGGVGSARALLDAWPQGSDRILIPGSARASGELASGLLAKGHVVTPVDVYTVETLPTAPAAVKGDYQGAMFDVVVVTSGSVAEAVDALLGWPSGTSVVALGEPSAAALVALGVTPDAVAATQDADGVIAAIATTL</sequence>
<dbReference type="FunFam" id="3.40.190.10:FF:000005">
    <property type="entry name" value="Porphobilinogen deaminase"/>
    <property type="match status" value="1"/>
</dbReference>
<dbReference type="NCBIfam" id="TIGR00212">
    <property type="entry name" value="hemC"/>
    <property type="match status" value="1"/>
</dbReference>
<evidence type="ECO:0000256" key="1">
    <source>
        <dbReference type="ARBA" id="ARBA00002869"/>
    </source>
</evidence>
<dbReference type="PROSITE" id="PS00533">
    <property type="entry name" value="PORPHOBILINOGEN_DEAM"/>
    <property type="match status" value="1"/>
</dbReference>
<dbReference type="SUPFAM" id="SSF53850">
    <property type="entry name" value="Periplasmic binding protein-like II"/>
    <property type="match status" value="1"/>
</dbReference>
<dbReference type="Proteomes" id="UP000188145">
    <property type="component" value="Chromosome"/>
</dbReference>
<dbReference type="SUPFAM" id="SSF54782">
    <property type="entry name" value="Porphobilinogen deaminase (hydroxymethylbilane synthase), C-terminal domain"/>
    <property type="match status" value="1"/>
</dbReference>
<organism evidence="11 12">
    <name type="scientific">Tessaracoccus aquimaris</name>
    <dbReference type="NCBI Taxonomy" id="1332264"/>
    <lineage>
        <taxon>Bacteria</taxon>
        <taxon>Bacillati</taxon>
        <taxon>Actinomycetota</taxon>
        <taxon>Actinomycetes</taxon>
        <taxon>Propionibacteriales</taxon>
        <taxon>Propionibacteriaceae</taxon>
        <taxon>Tessaracoccus</taxon>
    </lineage>
</organism>
<dbReference type="GO" id="GO:0004418">
    <property type="term" value="F:hydroxymethylbilane synthase activity"/>
    <property type="evidence" value="ECO:0007669"/>
    <property type="project" value="UniProtKB-UniRule"/>
</dbReference>